<organism evidence="2 3">
    <name type="scientific">Flavobacterium rivulicola</name>
    <dbReference type="NCBI Taxonomy" id="2732161"/>
    <lineage>
        <taxon>Bacteria</taxon>
        <taxon>Pseudomonadati</taxon>
        <taxon>Bacteroidota</taxon>
        <taxon>Flavobacteriia</taxon>
        <taxon>Flavobacteriales</taxon>
        <taxon>Flavobacteriaceae</taxon>
        <taxon>Flavobacterium</taxon>
    </lineage>
</organism>
<dbReference type="RefSeq" id="WP_171221709.1">
    <property type="nucleotide sequence ID" value="NZ_CP121446.1"/>
</dbReference>
<reference evidence="2 3" key="1">
    <citation type="submission" date="2020-05" db="EMBL/GenBank/DDBJ databases">
        <title>Draft genome of Flavobacterium sp. IMCC34852.</title>
        <authorList>
            <person name="Song J."/>
            <person name="Cho J.-C."/>
        </authorList>
    </citation>
    <scope>NUCLEOTIDE SEQUENCE [LARGE SCALE GENOMIC DNA]</scope>
    <source>
        <strain evidence="2 3">IMCC34852</strain>
    </source>
</reference>
<comment type="caution">
    <text evidence="2">The sequence shown here is derived from an EMBL/GenBank/DDBJ whole genome shotgun (WGS) entry which is preliminary data.</text>
</comment>
<evidence type="ECO:0000313" key="2">
    <source>
        <dbReference type="EMBL" id="NNT71497.1"/>
    </source>
</evidence>
<feature type="signal peptide" evidence="1">
    <location>
        <begin position="1"/>
        <end position="20"/>
    </location>
</feature>
<gene>
    <name evidence="2" type="ORF">HKT18_04625</name>
</gene>
<sequence length="254" mass="29527">MNSKACLLLFVLFLSFGLKAQNDSIRAAKKMLDEPDLNIITYLTENDSTTYYNEDESLTQYFSIELIDQKLYTAKKKKAVSFLTADTLVHKKTNGIITLPCQKKSVTFTDLPSEEETIRIYEYIGQINLLNAYVVYGMYWEDYDFTLIDKTSGERISTFVDFPNISTDKKKIICLGANVYENTADLDFFVIDKQKIVHKMNTGFKYWMPAGENTDMFWSTDGYFYLPIVATNHYWKTDGSLNDQWQYIRIKPMP</sequence>
<evidence type="ECO:0000313" key="3">
    <source>
        <dbReference type="Proteomes" id="UP000536509"/>
    </source>
</evidence>
<accession>A0A7Y3R8T8</accession>
<feature type="chain" id="PRO_5031508480" evidence="1">
    <location>
        <begin position="21"/>
        <end position="254"/>
    </location>
</feature>
<keyword evidence="3" id="KW-1185">Reference proteome</keyword>
<keyword evidence="1" id="KW-0732">Signal</keyword>
<dbReference type="Proteomes" id="UP000536509">
    <property type="component" value="Unassembled WGS sequence"/>
</dbReference>
<evidence type="ECO:0000256" key="1">
    <source>
        <dbReference type="SAM" id="SignalP"/>
    </source>
</evidence>
<proteinExistence type="predicted"/>
<dbReference type="EMBL" id="JABEVX010000002">
    <property type="protein sequence ID" value="NNT71497.1"/>
    <property type="molecule type" value="Genomic_DNA"/>
</dbReference>
<protein>
    <submittedName>
        <fullName evidence="2">Uncharacterized protein</fullName>
    </submittedName>
</protein>
<dbReference type="AlphaFoldDB" id="A0A7Y3R8T8"/>
<name>A0A7Y3R8T8_9FLAO</name>